<dbReference type="Pfam" id="PF00098">
    <property type="entry name" value="zf-CCHC"/>
    <property type="match status" value="1"/>
</dbReference>
<feature type="region of interest" description="Disordered" evidence="2">
    <location>
        <begin position="1"/>
        <end position="30"/>
    </location>
</feature>
<name>A0A2Z7CHX1_9LAMI</name>
<dbReference type="GO" id="GO:0003676">
    <property type="term" value="F:nucleic acid binding"/>
    <property type="evidence" value="ECO:0007669"/>
    <property type="project" value="InterPro"/>
</dbReference>
<accession>A0A2Z7CHX1</accession>
<dbReference type="AlphaFoldDB" id="A0A2Z7CHX1"/>
<protein>
    <recommendedName>
        <fullName evidence="3">CCHC-type domain-containing protein</fullName>
    </recommendedName>
</protein>
<sequence length="223" mass="24184">MPPRRGKVRTTRRTAEESRAPVSGEGIQQTEVADVTRLIGELESVLSRFRPTTGRTFQPVQDASQSFHSPQRSQQANRRKFRPRGKQFKKGSNTSSSGSVSSSGSGFGGGVTCGQCGGRHMTSQCHGVQGSCHNCGQPGHFRRVCPLLRGQTSNPLQQGSAVGYLQRPQQAQEDALTGEQAEETPVKVIAGNCSIFDFFSVRVLFDTGASHSFIFSYLCMRVG</sequence>
<feature type="compositionally biased region" description="Basic residues" evidence="2">
    <location>
        <begin position="1"/>
        <end position="12"/>
    </location>
</feature>
<proteinExistence type="predicted"/>
<dbReference type="SMART" id="SM00343">
    <property type="entry name" value="ZnF_C2HC"/>
    <property type="match status" value="1"/>
</dbReference>
<keyword evidence="5" id="KW-1185">Reference proteome</keyword>
<evidence type="ECO:0000256" key="1">
    <source>
        <dbReference type="PROSITE-ProRule" id="PRU00047"/>
    </source>
</evidence>
<feature type="region of interest" description="Disordered" evidence="2">
    <location>
        <begin position="48"/>
        <end position="106"/>
    </location>
</feature>
<dbReference type="InterPro" id="IPR001878">
    <property type="entry name" value="Znf_CCHC"/>
</dbReference>
<evidence type="ECO:0000313" key="5">
    <source>
        <dbReference type="Proteomes" id="UP000250235"/>
    </source>
</evidence>
<feature type="domain" description="CCHC-type" evidence="3">
    <location>
        <begin position="132"/>
        <end position="146"/>
    </location>
</feature>
<feature type="compositionally biased region" description="Basic residues" evidence="2">
    <location>
        <begin position="77"/>
        <end position="89"/>
    </location>
</feature>
<dbReference type="OrthoDB" id="1751882at2759"/>
<reference evidence="4 5" key="1">
    <citation type="journal article" date="2015" name="Proc. Natl. Acad. Sci. U.S.A.">
        <title>The resurrection genome of Boea hygrometrica: A blueprint for survival of dehydration.</title>
        <authorList>
            <person name="Xiao L."/>
            <person name="Yang G."/>
            <person name="Zhang L."/>
            <person name="Yang X."/>
            <person name="Zhao S."/>
            <person name="Ji Z."/>
            <person name="Zhou Q."/>
            <person name="Hu M."/>
            <person name="Wang Y."/>
            <person name="Chen M."/>
            <person name="Xu Y."/>
            <person name="Jin H."/>
            <person name="Xiao X."/>
            <person name="Hu G."/>
            <person name="Bao F."/>
            <person name="Hu Y."/>
            <person name="Wan P."/>
            <person name="Li L."/>
            <person name="Deng X."/>
            <person name="Kuang T."/>
            <person name="Xiang C."/>
            <person name="Zhu J.K."/>
            <person name="Oliver M.J."/>
            <person name="He Y."/>
        </authorList>
    </citation>
    <scope>NUCLEOTIDE SEQUENCE [LARGE SCALE GENOMIC DNA]</scope>
    <source>
        <strain evidence="5">cv. XS01</strain>
    </source>
</reference>
<feature type="compositionally biased region" description="Polar residues" evidence="2">
    <location>
        <begin position="53"/>
        <end position="76"/>
    </location>
</feature>
<dbReference type="Proteomes" id="UP000250235">
    <property type="component" value="Unassembled WGS sequence"/>
</dbReference>
<feature type="compositionally biased region" description="Low complexity" evidence="2">
    <location>
        <begin position="91"/>
        <end position="104"/>
    </location>
</feature>
<dbReference type="Gene3D" id="4.10.60.10">
    <property type="entry name" value="Zinc finger, CCHC-type"/>
    <property type="match status" value="1"/>
</dbReference>
<evidence type="ECO:0000256" key="2">
    <source>
        <dbReference type="SAM" id="MobiDB-lite"/>
    </source>
</evidence>
<evidence type="ECO:0000313" key="4">
    <source>
        <dbReference type="EMBL" id="KZV44249.1"/>
    </source>
</evidence>
<keyword evidence="1" id="KW-0479">Metal-binding</keyword>
<keyword evidence="1" id="KW-0862">Zinc</keyword>
<dbReference type="Pfam" id="PF08284">
    <property type="entry name" value="RVP_2"/>
    <property type="match status" value="1"/>
</dbReference>
<organism evidence="4 5">
    <name type="scientific">Dorcoceras hygrometricum</name>
    <dbReference type="NCBI Taxonomy" id="472368"/>
    <lineage>
        <taxon>Eukaryota</taxon>
        <taxon>Viridiplantae</taxon>
        <taxon>Streptophyta</taxon>
        <taxon>Embryophyta</taxon>
        <taxon>Tracheophyta</taxon>
        <taxon>Spermatophyta</taxon>
        <taxon>Magnoliopsida</taxon>
        <taxon>eudicotyledons</taxon>
        <taxon>Gunneridae</taxon>
        <taxon>Pentapetalae</taxon>
        <taxon>asterids</taxon>
        <taxon>lamiids</taxon>
        <taxon>Lamiales</taxon>
        <taxon>Gesneriaceae</taxon>
        <taxon>Didymocarpoideae</taxon>
        <taxon>Trichosporeae</taxon>
        <taxon>Loxocarpinae</taxon>
        <taxon>Dorcoceras</taxon>
    </lineage>
</organism>
<gene>
    <name evidence="4" type="ORF">F511_43017</name>
</gene>
<dbReference type="PROSITE" id="PS50158">
    <property type="entry name" value="ZF_CCHC"/>
    <property type="match status" value="1"/>
</dbReference>
<evidence type="ECO:0000259" key="3">
    <source>
        <dbReference type="PROSITE" id="PS50158"/>
    </source>
</evidence>
<keyword evidence="1" id="KW-0863">Zinc-finger</keyword>
<dbReference type="EMBL" id="KQ997135">
    <property type="protein sequence ID" value="KZV44249.1"/>
    <property type="molecule type" value="Genomic_DNA"/>
</dbReference>
<dbReference type="GO" id="GO:0008270">
    <property type="term" value="F:zinc ion binding"/>
    <property type="evidence" value="ECO:0007669"/>
    <property type="project" value="UniProtKB-KW"/>
</dbReference>